<dbReference type="GO" id="GO:0043565">
    <property type="term" value="F:sequence-specific DNA binding"/>
    <property type="evidence" value="ECO:0007669"/>
    <property type="project" value="TreeGrafter"/>
</dbReference>
<evidence type="ECO:0000259" key="5">
    <source>
        <dbReference type="PROSITE" id="PS50931"/>
    </source>
</evidence>
<feature type="domain" description="HTH lysR-type" evidence="5">
    <location>
        <begin position="1"/>
        <end position="59"/>
    </location>
</feature>
<dbReference type="InterPro" id="IPR000847">
    <property type="entry name" value="LysR_HTH_N"/>
</dbReference>
<comment type="caution">
    <text evidence="6">The sequence shown here is derived from an EMBL/GenBank/DDBJ whole genome shotgun (WGS) entry which is preliminary data.</text>
</comment>
<dbReference type="InterPro" id="IPR005119">
    <property type="entry name" value="LysR_subst-bd"/>
</dbReference>
<protein>
    <submittedName>
        <fullName evidence="6">Transcriptional regulator</fullName>
    </submittedName>
</protein>
<gene>
    <name evidence="6" type="ORF">A3K86_14190</name>
</gene>
<dbReference type="PANTHER" id="PTHR30537:SF5">
    <property type="entry name" value="HTH-TYPE TRANSCRIPTIONAL ACTIVATOR TTDR-RELATED"/>
    <property type="match status" value="1"/>
</dbReference>
<dbReference type="Pfam" id="PF03466">
    <property type="entry name" value="LysR_substrate"/>
    <property type="match status" value="1"/>
</dbReference>
<accession>A0A178KAY3</accession>
<evidence type="ECO:0000256" key="1">
    <source>
        <dbReference type="ARBA" id="ARBA00009437"/>
    </source>
</evidence>
<evidence type="ECO:0000256" key="2">
    <source>
        <dbReference type="ARBA" id="ARBA00023015"/>
    </source>
</evidence>
<proteinExistence type="inferred from homology"/>
<reference evidence="6 7" key="1">
    <citation type="submission" date="2016-03" db="EMBL/GenBank/DDBJ databases">
        <title>Photobacterium proteolyticum sp. nov. a protease producing bacterium isolated from ocean sediments of Laizhou Bay.</title>
        <authorList>
            <person name="Li Y."/>
        </authorList>
    </citation>
    <scope>NUCLEOTIDE SEQUENCE [LARGE SCALE GENOMIC DNA]</scope>
    <source>
        <strain evidence="6 7">R-40508</strain>
    </source>
</reference>
<dbReference type="InterPro" id="IPR036388">
    <property type="entry name" value="WH-like_DNA-bd_sf"/>
</dbReference>
<dbReference type="GO" id="GO:0006351">
    <property type="term" value="P:DNA-templated transcription"/>
    <property type="evidence" value="ECO:0007669"/>
    <property type="project" value="TreeGrafter"/>
</dbReference>
<dbReference type="Gene3D" id="3.40.190.290">
    <property type="match status" value="1"/>
</dbReference>
<dbReference type="Gene3D" id="1.10.10.10">
    <property type="entry name" value="Winged helix-like DNA-binding domain superfamily/Winged helix DNA-binding domain"/>
    <property type="match status" value="1"/>
</dbReference>
<comment type="similarity">
    <text evidence="1">Belongs to the LysR transcriptional regulatory family.</text>
</comment>
<keyword evidence="3" id="KW-0238">DNA-binding</keyword>
<name>A0A178KAY3_9GAMM</name>
<dbReference type="EMBL" id="LVHF01000028">
    <property type="protein sequence ID" value="OAN13842.1"/>
    <property type="molecule type" value="Genomic_DNA"/>
</dbReference>
<keyword evidence="4" id="KW-0804">Transcription</keyword>
<evidence type="ECO:0000256" key="4">
    <source>
        <dbReference type="ARBA" id="ARBA00023163"/>
    </source>
</evidence>
<dbReference type="SUPFAM" id="SSF46785">
    <property type="entry name" value="Winged helix' DNA-binding domain"/>
    <property type="match status" value="1"/>
</dbReference>
<dbReference type="STRING" id="858640.A3K86_14190"/>
<dbReference type="GO" id="GO:0003700">
    <property type="term" value="F:DNA-binding transcription factor activity"/>
    <property type="evidence" value="ECO:0007669"/>
    <property type="project" value="InterPro"/>
</dbReference>
<dbReference type="RefSeq" id="WP_068332624.1">
    <property type="nucleotide sequence ID" value="NZ_LVHF01000028.1"/>
</dbReference>
<dbReference type="SUPFAM" id="SSF53850">
    <property type="entry name" value="Periplasmic binding protein-like II"/>
    <property type="match status" value="1"/>
</dbReference>
<dbReference type="Pfam" id="PF00126">
    <property type="entry name" value="HTH_1"/>
    <property type="match status" value="1"/>
</dbReference>
<dbReference type="InterPro" id="IPR036390">
    <property type="entry name" value="WH_DNA-bd_sf"/>
</dbReference>
<sequence length="286" mass="32162">MNKLRLMSIFVHIVEAGSISKAADKLDVSKSVISAALKQLEQELDTCLLKRTTRRQSLTPAGERFYSQCALMTKQAETAWQTATEFQQVPAGKLTVTAPHALMRAIVLPALTNVFNTYPSVHLNLISDDKHIDIMLQDIDLAVRVGASDDSNLKQRKVGKFHDILCQARGLTAQSNTSSYIAQYWQREPIMHQLSNEQEQQALEYKVTHRANTIFDVVTMLEMKLGVGLVPSFLLETNPKIEAVPNIAPSKENPIYMIHPYHSHTPLTVMMAIEAIEKRIKETIRN</sequence>
<dbReference type="InterPro" id="IPR058163">
    <property type="entry name" value="LysR-type_TF_proteobact-type"/>
</dbReference>
<evidence type="ECO:0000313" key="7">
    <source>
        <dbReference type="Proteomes" id="UP000078503"/>
    </source>
</evidence>
<dbReference type="PANTHER" id="PTHR30537">
    <property type="entry name" value="HTH-TYPE TRANSCRIPTIONAL REGULATOR"/>
    <property type="match status" value="1"/>
</dbReference>
<keyword evidence="7" id="KW-1185">Reference proteome</keyword>
<dbReference type="OrthoDB" id="5825379at2"/>
<evidence type="ECO:0000313" key="6">
    <source>
        <dbReference type="EMBL" id="OAN13842.1"/>
    </source>
</evidence>
<dbReference type="Proteomes" id="UP000078503">
    <property type="component" value="Unassembled WGS sequence"/>
</dbReference>
<dbReference type="PROSITE" id="PS50931">
    <property type="entry name" value="HTH_LYSR"/>
    <property type="match status" value="1"/>
</dbReference>
<keyword evidence="2" id="KW-0805">Transcription regulation</keyword>
<dbReference type="AlphaFoldDB" id="A0A178KAY3"/>
<dbReference type="FunFam" id="1.10.10.10:FF:000001">
    <property type="entry name" value="LysR family transcriptional regulator"/>
    <property type="match status" value="1"/>
</dbReference>
<evidence type="ECO:0000256" key="3">
    <source>
        <dbReference type="ARBA" id="ARBA00023125"/>
    </source>
</evidence>
<organism evidence="6 7">
    <name type="scientific">Photobacterium jeanii</name>
    <dbReference type="NCBI Taxonomy" id="858640"/>
    <lineage>
        <taxon>Bacteria</taxon>
        <taxon>Pseudomonadati</taxon>
        <taxon>Pseudomonadota</taxon>
        <taxon>Gammaproteobacteria</taxon>
        <taxon>Vibrionales</taxon>
        <taxon>Vibrionaceae</taxon>
        <taxon>Photobacterium</taxon>
    </lineage>
</organism>